<feature type="transmembrane region" description="Helical" evidence="19">
    <location>
        <begin position="97"/>
        <end position="118"/>
    </location>
</feature>
<feature type="binding site" evidence="16">
    <location>
        <position position="70"/>
    </location>
    <ligand>
        <name>substrate</name>
    </ligand>
</feature>
<comment type="caution">
    <text evidence="20">The sequence shown here is derived from an EMBL/GenBank/DDBJ whole genome shotgun (WGS) entry which is preliminary data.</text>
</comment>
<dbReference type="GO" id="GO:0046872">
    <property type="term" value="F:metal ion binding"/>
    <property type="evidence" value="ECO:0007669"/>
    <property type="project" value="UniProtKB-KW"/>
</dbReference>
<dbReference type="PANTHER" id="PTHR34299">
    <property type="entry name" value="DIACYLGLYCEROL KINASE"/>
    <property type="match status" value="1"/>
</dbReference>
<dbReference type="InterPro" id="IPR036945">
    <property type="entry name" value="DAGK_sf"/>
</dbReference>
<evidence type="ECO:0000256" key="15">
    <source>
        <dbReference type="PIRSR" id="PIRSR600829-1"/>
    </source>
</evidence>
<feature type="active site" description="Proton acceptor" evidence="15">
    <location>
        <position position="70"/>
    </location>
</feature>
<dbReference type="CDD" id="cd14265">
    <property type="entry name" value="UDPK_IM_like"/>
    <property type="match status" value="1"/>
</dbReference>
<evidence type="ECO:0000256" key="8">
    <source>
        <dbReference type="ARBA" id="ARBA00022777"/>
    </source>
</evidence>
<feature type="binding site" evidence="17">
    <location>
        <position position="29"/>
    </location>
    <ligand>
        <name>ATP</name>
        <dbReference type="ChEBI" id="CHEBI:30616"/>
    </ligand>
</feature>
<dbReference type="Pfam" id="PF01219">
    <property type="entry name" value="DAGK_prokar"/>
    <property type="match status" value="1"/>
</dbReference>
<evidence type="ECO:0000256" key="16">
    <source>
        <dbReference type="PIRSR" id="PIRSR600829-2"/>
    </source>
</evidence>
<dbReference type="RefSeq" id="WP_153836784.1">
    <property type="nucleotide sequence ID" value="NZ_JBHUMW010000010.1"/>
</dbReference>
<keyword evidence="3" id="KW-1003">Cell membrane</keyword>
<dbReference type="InterPro" id="IPR000829">
    <property type="entry name" value="DAGK"/>
</dbReference>
<dbReference type="Gene3D" id="1.10.287.3610">
    <property type="match status" value="1"/>
</dbReference>
<evidence type="ECO:0000256" key="19">
    <source>
        <dbReference type="SAM" id="Phobius"/>
    </source>
</evidence>
<keyword evidence="9 17" id="KW-0067">ATP-binding</keyword>
<keyword evidence="18" id="KW-0460">Magnesium</keyword>
<dbReference type="EMBL" id="WJEE01000058">
    <property type="protein sequence ID" value="MRI68286.1"/>
    <property type="molecule type" value="Genomic_DNA"/>
</dbReference>
<evidence type="ECO:0000256" key="17">
    <source>
        <dbReference type="PIRSR" id="PIRSR600829-3"/>
    </source>
</evidence>
<keyword evidence="6 19" id="KW-0812">Transmembrane</keyword>
<sequence>MSSDYREKNKIHFGLRYALNGLKIAILSERNIVIHFIAATIVLIAGVLYSISVIEWAILFLTIGAVISMEMMNTALERALDYLEPEHRPQIGVAKDISAGAVLVTAIVAIIIACLIFAPKILS</sequence>
<evidence type="ECO:0000313" key="20">
    <source>
        <dbReference type="EMBL" id="MRI68286.1"/>
    </source>
</evidence>
<organism evidence="20 21">
    <name type="scientific">Gracilibacillus thailandensis</name>
    <dbReference type="NCBI Taxonomy" id="563735"/>
    <lineage>
        <taxon>Bacteria</taxon>
        <taxon>Bacillati</taxon>
        <taxon>Bacillota</taxon>
        <taxon>Bacilli</taxon>
        <taxon>Bacillales</taxon>
        <taxon>Bacillaceae</taxon>
        <taxon>Gracilibacillus</taxon>
    </lineage>
</organism>
<evidence type="ECO:0000256" key="6">
    <source>
        <dbReference type="ARBA" id="ARBA00022692"/>
    </source>
</evidence>
<keyword evidence="5" id="KW-0808">Transferase</keyword>
<gene>
    <name evidence="20" type="ORF">GH885_18420</name>
</gene>
<keyword evidence="14" id="KW-1208">Phospholipid metabolism</keyword>
<evidence type="ECO:0000256" key="9">
    <source>
        <dbReference type="ARBA" id="ARBA00022840"/>
    </source>
</evidence>
<keyword evidence="11" id="KW-0443">Lipid metabolism</keyword>
<feature type="binding site" evidence="18">
    <location>
        <position position="77"/>
    </location>
    <ligand>
        <name>a divalent metal cation</name>
        <dbReference type="ChEBI" id="CHEBI:60240"/>
    </ligand>
</feature>
<keyword evidence="7 17" id="KW-0547">Nucleotide-binding</keyword>
<dbReference type="AlphaFoldDB" id="A0A6N7R512"/>
<feature type="transmembrane region" description="Helical" evidence="19">
    <location>
        <begin position="32"/>
        <end position="51"/>
    </location>
</feature>
<evidence type="ECO:0000313" key="21">
    <source>
        <dbReference type="Proteomes" id="UP000435187"/>
    </source>
</evidence>
<evidence type="ECO:0000256" key="1">
    <source>
        <dbReference type="ARBA" id="ARBA00004651"/>
    </source>
</evidence>
<keyword evidence="4" id="KW-0444">Lipid biosynthesis</keyword>
<dbReference type="InterPro" id="IPR033717">
    <property type="entry name" value="UDPK"/>
</dbReference>
<feature type="binding site" evidence="17">
    <location>
        <begin position="95"/>
        <end position="96"/>
    </location>
    <ligand>
        <name>ATP</name>
        <dbReference type="ChEBI" id="CHEBI:30616"/>
    </ligand>
</feature>
<evidence type="ECO:0000256" key="3">
    <source>
        <dbReference type="ARBA" id="ARBA00022475"/>
    </source>
</evidence>
<evidence type="ECO:0000256" key="7">
    <source>
        <dbReference type="ARBA" id="ARBA00022741"/>
    </source>
</evidence>
<evidence type="ECO:0000256" key="5">
    <source>
        <dbReference type="ARBA" id="ARBA00022679"/>
    </source>
</evidence>
<evidence type="ECO:0000256" key="14">
    <source>
        <dbReference type="ARBA" id="ARBA00023264"/>
    </source>
</evidence>
<protein>
    <submittedName>
        <fullName evidence="20">Diacylglycerol kinase</fullName>
    </submittedName>
</protein>
<feature type="binding site" evidence="17">
    <location>
        <position position="77"/>
    </location>
    <ligand>
        <name>ATP</name>
        <dbReference type="ChEBI" id="CHEBI:30616"/>
    </ligand>
</feature>
<evidence type="ECO:0000256" key="13">
    <source>
        <dbReference type="ARBA" id="ARBA00023209"/>
    </source>
</evidence>
<keyword evidence="13" id="KW-0594">Phospholipid biosynthesis</keyword>
<keyword evidence="18" id="KW-0479">Metal-binding</keyword>
<evidence type="ECO:0000256" key="4">
    <source>
        <dbReference type="ARBA" id="ARBA00022516"/>
    </source>
</evidence>
<evidence type="ECO:0000256" key="12">
    <source>
        <dbReference type="ARBA" id="ARBA00023136"/>
    </source>
</evidence>
<keyword evidence="8 20" id="KW-0418">Kinase</keyword>
<feature type="binding site" evidence="17">
    <location>
        <position position="17"/>
    </location>
    <ligand>
        <name>ATP</name>
        <dbReference type="ChEBI" id="CHEBI:30616"/>
    </ligand>
</feature>
<feature type="binding site" evidence="18">
    <location>
        <position position="29"/>
    </location>
    <ligand>
        <name>a divalent metal cation</name>
        <dbReference type="ChEBI" id="CHEBI:60240"/>
    </ligand>
</feature>
<evidence type="ECO:0000256" key="11">
    <source>
        <dbReference type="ARBA" id="ARBA00023098"/>
    </source>
</evidence>
<dbReference type="GO" id="GO:0016301">
    <property type="term" value="F:kinase activity"/>
    <property type="evidence" value="ECO:0007669"/>
    <property type="project" value="UniProtKB-KW"/>
</dbReference>
<dbReference type="GO" id="GO:0008654">
    <property type="term" value="P:phospholipid biosynthetic process"/>
    <property type="evidence" value="ECO:0007669"/>
    <property type="project" value="UniProtKB-KW"/>
</dbReference>
<dbReference type="Proteomes" id="UP000435187">
    <property type="component" value="Unassembled WGS sequence"/>
</dbReference>
<comment type="subcellular location">
    <subcellularLocation>
        <location evidence="1">Cell membrane</location>
        <topology evidence="1">Multi-pass membrane protein</topology>
    </subcellularLocation>
</comment>
<keyword evidence="12 19" id="KW-0472">Membrane</keyword>
<comment type="cofactor">
    <cofactor evidence="18">
        <name>Mg(2+)</name>
        <dbReference type="ChEBI" id="CHEBI:18420"/>
    </cofactor>
    <text evidence="18">Mn(2+), Zn(2+), Cd(2+) and Co(2+) support activity to lesser extents.</text>
</comment>
<evidence type="ECO:0000256" key="10">
    <source>
        <dbReference type="ARBA" id="ARBA00022989"/>
    </source>
</evidence>
<proteinExistence type="inferred from homology"/>
<evidence type="ECO:0000256" key="2">
    <source>
        <dbReference type="ARBA" id="ARBA00005967"/>
    </source>
</evidence>
<comment type="similarity">
    <text evidence="2">Belongs to the bacterial diacylglycerol kinase family.</text>
</comment>
<dbReference type="GO" id="GO:0005524">
    <property type="term" value="F:ATP binding"/>
    <property type="evidence" value="ECO:0007669"/>
    <property type="project" value="UniProtKB-KW"/>
</dbReference>
<keyword evidence="21" id="KW-1185">Reference proteome</keyword>
<keyword evidence="10 19" id="KW-1133">Transmembrane helix</keyword>
<reference evidence="20 21" key="1">
    <citation type="submission" date="2019-10" db="EMBL/GenBank/DDBJ databases">
        <title>Gracilibacillus salitolerans sp. nov., a moderate halophile isolated from a saline soil in northwest China.</title>
        <authorList>
            <person name="Gan L."/>
        </authorList>
    </citation>
    <scope>NUCLEOTIDE SEQUENCE [LARGE SCALE GENOMIC DNA]</scope>
    <source>
        <strain evidence="20 21">TP2-8</strain>
    </source>
</reference>
<dbReference type="PANTHER" id="PTHR34299:SF1">
    <property type="entry name" value="DIACYLGLYCEROL KINASE"/>
    <property type="match status" value="1"/>
</dbReference>
<name>A0A6N7R512_9BACI</name>
<accession>A0A6N7R512</accession>
<evidence type="ECO:0000256" key="18">
    <source>
        <dbReference type="PIRSR" id="PIRSR600829-4"/>
    </source>
</evidence>
<dbReference type="GO" id="GO:0005886">
    <property type="term" value="C:plasma membrane"/>
    <property type="evidence" value="ECO:0007669"/>
    <property type="project" value="UniProtKB-SubCell"/>
</dbReference>